<feature type="active site" description="O-(5'-phospho-DNA)-tyrosine intermediate" evidence="9 10">
    <location>
        <position position="123"/>
    </location>
</feature>
<dbReference type="PROSITE" id="PS52040">
    <property type="entry name" value="TOPO_IIA"/>
    <property type="match status" value="1"/>
</dbReference>
<dbReference type="EC" id="5.6.2.2" evidence="9"/>
<comment type="catalytic activity">
    <reaction evidence="1 9 10">
        <text>ATP-dependent breakage, passage and rejoining of double-stranded DNA.</text>
        <dbReference type="EC" id="5.6.2.2"/>
    </reaction>
</comment>
<keyword evidence="4 9" id="KW-0547">Nucleotide-binding</keyword>
<dbReference type="InterPro" id="IPR013758">
    <property type="entry name" value="Topo_IIA_A/C_ab"/>
</dbReference>
<dbReference type="PANTHER" id="PTHR43493">
    <property type="entry name" value="DNA GYRASE/TOPOISOMERASE SUBUNIT A"/>
    <property type="match status" value="1"/>
</dbReference>
<evidence type="ECO:0000256" key="1">
    <source>
        <dbReference type="ARBA" id="ARBA00000185"/>
    </source>
</evidence>
<evidence type="ECO:0000256" key="8">
    <source>
        <dbReference type="ARBA" id="ARBA00023235"/>
    </source>
</evidence>
<dbReference type="HAMAP" id="MF_01897">
    <property type="entry name" value="GyrA"/>
    <property type="match status" value="1"/>
</dbReference>
<dbReference type="SMART" id="SM00434">
    <property type="entry name" value="TOP4c"/>
    <property type="match status" value="1"/>
</dbReference>
<dbReference type="FunFam" id="3.90.199.10:FF:000001">
    <property type="entry name" value="DNA gyrase subunit A"/>
    <property type="match status" value="1"/>
</dbReference>
<protein>
    <recommendedName>
        <fullName evidence="9">DNA gyrase subunit A</fullName>
        <ecNumber evidence="9">5.6.2.2</ecNumber>
    </recommendedName>
</protein>
<evidence type="ECO:0000256" key="9">
    <source>
        <dbReference type="HAMAP-Rule" id="MF_01897"/>
    </source>
</evidence>
<dbReference type="GO" id="GO:0006261">
    <property type="term" value="P:DNA-templated DNA replication"/>
    <property type="evidence" value="ECO:0007669"/>
    <property type="project" value="UniProtKB-UniRule"/>
</dbReference>
<comment type="subcellular location">
    <subcellularLocation>
        <location evidence="9">Cytoplasm</location>
    </subcellularLocation>
</comment>
<evidence type="ECO:0000256" key="4">
    <source>
        <dbReference type="ARBA" id="ARBA00022741"/>
    </source>
</evidence>
<evidence type="ECO:0000256" key="7">
    <source>
        <dbReference type="ARBA" id="ARBA00023125"/>
    </source>
</evidence>
<feature type="short sequence motif" description="GyrA-box" evidence="9">
    <location>
        <begin position="527"/>
        <end position="533"/>
    </location>
</feature>
<dbReference type="InterPro" id="IPR002205">
    <property type="entry name" value="Topo_IIA_dom_A"/>
</dbReference>
<dbReference type="Proteomes" id="UP000095209">
    <property type="component" value="Unassembled WGS sequence"/>
</dbReference>
<keyword evidence="13" id="KW-1185">Reference proteome</keyword>
<dbReference type="AlphaFoldDB" id="A0A1E5LD43"/>
<name>A0A1E5LD43_9BACI</name>
<dbReference type="GO" id="GO:0005737">
    <property type="term" value="C:cytoplasm"/>
    <property type="evidence" value="ECO:0007669"/>
    <property type="project" value="UniProtKB-SubCell"/>
</dbReference>
<dbReference type="EMBL" id="MJEH01000039">
    <property type="protein sequence ID" value="OEH91995.1"/>
    <property type="molecule type" value="Genomic_DNA"/>
</dbReference>
<dbReference type="CDD" id="cd00187">
    <property type="entry name" value="TOP4c"/>
    <property type="match status" value="1"/>
</dbReference>
<evidence type="ECO:0000256" key="6">
    <source>
        <dbReference type="ARBA" id="ARBA00023029"/>
    </source>
</evidence>
<keyword evidence="7 9" id="KW-0238">DNA-binding</keyword>
<keyword evidence="5 9" id="KW-0067">ATP-binding</keyword>
<evidence type="ECO:0000259" key="11">
    <source>
        <dbReference type="PROSITE" id="PS52040"/>
    </source>
</evidence>
<dbReference type="FunFam" id="2.120.10.90:FF:000004">
    <property type="entry name" value="DNA gyrase subunit A"/>
    <property type="match status" value="1"/>
</dbReference>
<sequence length="822" mass="92620">MPEEQRPQVKEVNISQEMRTSFMDYAMSVIVSRALPDVRDGLKPVHRRIIYAMNDLGMTAEKAYKKSARIVGDVIGKYHPHGDTAVYDTMVRMAQDFNYRYMLVDGHGNFGSIDGDAAAAMRYTEARMSKISMEIVRDIQKDTIDYQDNYDGHEKEPVVMPARFPNLLVNGASGIAVGMATNIPPHQLGEVINGVLALMKEPDLTIQELMEYIPGPDFPTAGQILGRSGIRKAYETGRGSITIRAKVEIEERANGKETIVVTELPYQVNKARLVEKIAELARDKKIDGITDLRDESDRKGMRIVIEVRKDANANVLLNNLYKQTALQTSFGINLLALVDGTPKVLNLKQCLEHYIEHQRVVIRRRTAFDLKKAEARAHILEGLRIALDHLDEVISLIRSSQTTEIARNGLMENFNLSEKQAQAILDMRLQRLTGLEREKIEEEYKNLMQLIDELKAILADDQKVFEIIHEELSEIKDKYDDERRTELVAGGFDVIEDEDLIPRQNIVITLTHNGYIKRLPLSTYRSQKRGGRGVQSMGTNDDDFVEHLLTTSTHDTLLFFTNKGKVYRLKGYEIPEYSRTAKGIPMINLLEIEKDEWVNALIPVTEFVDDWYLFFATKQGIVKRSPLSSYANIRKGGLIAINLREDDELISARLTDGDKEVIIGTHNGMMIRFHESDARSMGRTATGVKGISLSDQDYVVGMEILAEDVQVLVVTKKGYGKRTPVNDYRIQTRGGKGLITCNITDKNGEVATVKAVTEEEEIMIITESGVLIRMKAADISSMGRNTQGVRLIRLGEDEVVATVAKVSEAEDEIIEEVENIEE</sequence>
<dbReference type="InterPro" id="IPR035516">
    <property type="entry name" value="Gyrase/topoIV_suA_C"/>
</dbReference>
<comment type="function">
    <text evidence="9">A type II topoisomerase that negatively supercoils closed circular double-stranded (ds) DNA in an ATP-dependent manner to modulate DNA topology and maintain chromosomes in an underwound state. Negative supercoiling favors strand separation, and DNA replication, transcription, recombination and repair, all of which involve strand separation. Also able to catalyze the interconversion of other topological isomers of dsDNA rings, including catenanes and knotted rings. Type II topoisomerases break and join 2 DNA strands simultaneously in an ATP-dependent manner.</text>
</comment>
<dbReference type="InterPro" id="IPR006691">
    <property type="entry name" value="GyrA/parC_rep"/>
</dbReference>
<dbReference type="Pfam" id="PF00521">
    <property type="entry name" value="DNA_topoisoIV"/>
    <property type="match status" value="1"/>
</dbReference>
<dbReference type="FunFam" id="1.10.268.10:FF:000001">
    <property type="entry name" value="DNA gyrase subunit A"/>
    <property type="match status" value="1"/>
</dbReference>
<gene>
    <name evidence="9" type="primary">gyrA</name>
    <name evidence="12" type="ORF">BFG57_17390</name>
</gene>
<keyword evidence="6 9" id="KW-0799">Topoisomerase</keyword>
<evidence type="ECO:0000256" key="3">
    <source>
        <dbReference type="ARBA" id="ARBA00022490"/>
    </source>
</evidence>
<dbReference type="InterPro" id="IPR013757">
    <property type="entry name" value="Topo_IIA_A_a_sf"/>
</dbReference>
<dbReference type="Gene3D" id="2.120.10.90">
    <property type="entry name" value="DNA gyrase/topoisomerase IV, subunit A, C-terminal"/>
    <property type="match status" value="1"/>
</dbReference>
<evidence type="ECO:0000256" key="5">
    <source>
        <dbReference type="ARBA" id="ARBA00022840"/>
    </source>
</evidence>
<dbReference type="PANTHER" id="PTHR43493:SF5">
    <property type="entry name" value="DNA GYRASE SUBUNIT A, CHLOROPLASTIC_MITOCHONDRIAL"/>
    <property type="match status" value="1"/>
</dbReference>
<dbReference type="NCBIfam" id="NF004043">
    <property type="entry name" value="PRK05560.1"/>
    <property type="match status" value="1"/>
</dbReference>
<keyword evidence="8 9" id="KW-0413">Isomerase</keyword>
<evidence type="ECO:0000313" key="13">
    <source>
        <dbReference type="Proteomes" id="UP000095209"/>
    </source>
</evidence>
<comment type="subunit">
    <text evidence="9">Heterotetramer, composed of two GyrA and two GyrB chains. In the heterotetramer, GyrA contains the active site tyrosine that forms a transient covalent intermediate with DNA, while GyrB binds cofactors and catalyzes ATP hydrolysis.</text>
</comment>
<dbReference type="SUPFAM" id="SSF56719">
    <property type="entry name" value="Type II DNA topoisomerase"/>
    <property type="match status" value="1"/>
</dbReference>
<comment type="similarity">
    <text evidence="2 9">Belongs to the type II topoisomerase GyrA/ParC subunit family.</text>
</comment>
<dbReference type="InterPro" id="IPR005743">
    <property type="entry name" value="GyrA"/>
</dbReference>
<dbReference type="NCBIfam" id="TIGR01063">
    <property type="entry name" value="gyrA"/>
    <property type="match status" value="1"/>
</dbReference>
<dbReference type="RefSeq" id="WP_069717999.1">
    <property type="nucleotide sequence ID" value="NZ_MJEH01000039.1"/>
</dbReference>
<dbReference type="GO" id="GO:0006265">
    <property type="term" value="P:DNA topological change"/>
    <property type="evidence" value="ECO:0007669"/>
    <property type="project" value="UniProtKB-UniRule"/>
</dbReference>
<dbReference type="STRING" id="1305675.BFG57_17390"/>
<dbReference type="GO" id="GO:0003677">
    <property type="term" value="F:DNA binding"/>
    <property type="evidence" value="ECO:0007669"/>
    <property type="project" value="UniProtKB-UniRule"/>
</dbReference>
<accession>A0A1E5LD43</accession>
<dbReference type="GO" id="GO:0009330">
    <property type="term" value="C:DNA topoisomerase type II (double strand cut, ATP-hydrolyzing) complex"/>
    <property type="evidence" value="ECO:0007669"/>
    <property type="project" value="TreeGrafter"/>
</dbReference>
<dbReference type="OrthoDB" id="9806486at2"/>
<evidence type="ECO:0000313" key="12">
    <source>
        <dbReference type="EMBL" id="OEH91995.1"/>
    </source>
</evidence>
<proteinExistence type="inferred from homology"/>
<reference evidence="12 13" key="1">
    <citation type="submission" date="2016-08" db="EMBL/GenBank/DDBJ databases">
        <title>Genome of Bacillus solimangrovi GH2-4.</title>
        <authorList>
            <person name="Lim S."/>
            <person name="Kim B.-C."/>
        </authorList>
    </citation>
    <scope>NUCLEOTIDE SEQUENCE [LARGE SCALE GENOMIC DNA]</scope>
    <source>
        <strain evidence="12 13">GH2-4</strain>
    </source>
</reference>
<comment type="miscellaneous">
    <text evidence="9">Few gyrases are as efficient as E.coli at forming negative supercoils. Not all organisms have 2 type II topoisomerases; in organisms with a single type II topoisomerase this enzyme also has to decatenate newly replicated chromosomes.</text>
</comment>
<feature type="domain" description="Topo IIA-type catalytic" evidence="11">
    <location>
        <begin position="35"/>
        <end position="500"/>
    </location>
</feature>
<dbReference type="Gene3D" id="3.90.199.10">
    <property type="entry name" value="Topoisomerase II, domain 5"/>
    <property type="match status" value="1"/>
</dbReference>
<dbReference type="NCBIfam" id="NF004044">
    <property type="entry name" value="PRK05561.1"/>
    <property type="match status" value="1"/>
</dbReference>
<evidence type="ECO:0000256" key="10">
    <source>
        <dbReference type="PROSITE-ProRule" id="PRU01384"/>
    </source>
</evidence>
<dbReference type="GO" id="GO:0005694">
    <property type="term" value="C:chromosome"/>
    <property type="evidence" value="ECO:0007669"/>
    <property type="project" value="InterPro"/>
</dbReference>
<dbReference type="SUPFAM" id="SSF101904">
    <property type="entry name" value="GyrA/ParC C-terminal domain-like"/>
    <property type="match status" value="1"/>
</dbReference>
<dbReference type="FunFam" id="3.30.1360.40:FF:000002">
    <property type="entry name" value="DNA gyrase subunit A"/>
    <property type="match status" value="1"/>
</dbReference>
<dbReference type="InterPro" id="IPR013760">
    <property type="entry name" value="Topo_IIA-like_dom_sf"/>
</dbReference>
<evidence type="ECO:0000256" key="2">
    <source>
        <dbReference type="ARBA" id="ARBA00008263"/>
    </source>
</evidence>
<dbReference type="InterPro" id="IPR050220">
    <property type="entry name" value="Type_II_DNA_Topoisomerases"/>
</dbReference>
<dbReference type="GO" id="GO:0005524">
    <property type="term" value="F:ATP binding"/>
    <property type="evidence" value="ECO:0007669"/>
    <property type="project" value="UniProtKB-UniRule"/>
</dbReference>
<organism evidence="12 13">
    <name type="scientific">Bacillus solimangrovi</name>
    <dbReference type="NCBI Taxonomy" id="1305675"/>
    <lineage>
        <taxon>Bacteria</taxon>
        <taxon>Bacillati</taxon>
        <taxon>Bacillota</taxon>
        <taxon>Bacilli</taxon>
        <taxon>Bacillales</taxon>
        <taxon>Bacillaceae</taxon>
        <taxon>Bacillus</taxon>
    </lineage>
</organism>
<dbReference type="GO" id="GO:0034335">
    <property type="term" value="F:DNA negative supercoiling activity"/>
    <property type="evidence" value="ECO:0007669"/>
    <property type="project" value="UniProtKB-ARBA"/>
</dbReference>
<comment type="caution">
    <text evidence="12">The sequence shown here is derived from an EMBL/GenBank/DDBJ whole genome shotgun (WGS) entry which is preliminary data.</text>
</comment>
<dbReference type="Gene3D" id="1.10.268.10">
    <property type="entry name" value="Topoisomerase, domain 3"/>
    <property type="match status" value="1"/>
</dbReference>
<dbReference type="Pfam" id="PF03989">
    <property type="entry name" value="DNA_gyraseA_C"/>
    <property type="match status" value="6"/>
</dbReference>
<keyword evidence="3 9" id="KW-0963">Cytoplasm</keyword>
<dbReference type="Gene3D" id="3.30.1360.40">
    <property type="match status" value="1"/>
</dbReference>